<dbReference type="Gene3D" id="3.40.50.2300">
    <property type="match status" value="1"/>
</dbReference>
<dbReference type="Pfam" id="PF00072">
    <property type="entry name" value="Response_reg"/>
    <property type="match status" value="1"/>
</dbReference>
<dbReference type="InterPro" id="IPR001789">
    <property type="entry name" value="Sig_transdc_resp-reg_receiver"/>
</dbReference>
<evidence type="ECO:0000313" key="8">
    <source>
        <dbReference type="EMBL" id="SVD74020.1"/>
    </source>
</evidence>
<proteinExistence type="predicted"/>
<accession>A0A382XT48</accession>
<evidence type="ECO:0000256" key="1">
    <source>
        <dbReference type="ARBA" id="ARBA00022553"/>
    </source>
</evidence>
<dbReference type="EMBL" id="UINC01170129">
    <property type="protein sequence ID" value="SVD74020.1"/>
    <property type="molecule type" value="Genomic_DNA"/>
</dbReference>
<keyword evidence="4" id="KW-0238">DNA-binding</keyword>
<dbReference type="SUPFAM" id="SSF52172">
    <property type="entry name" value="CheY-like"/>
    <property type="match status" value="1"/>
</dbReference>
<dbReference type="InterPro" id="IPR011006">
    <property type="entry name" value="CheY-like_superfamily"/>
</dbReference>
<reference evidence="8" key="1">
    <citation type="submission" date="2018-05" db="EMBL/GenBank/DDBJ databases">
        <authorList>
            <person name="Lanie J.A."/>
            <person name="Ng W.-L."/>
            <person name="Kazmierczak K.M."/>
            <person name="Andrzejewski T.M."/>
            <person name="Davidsen T.M."/>
            <person name="Wayne K.J."/>
            <person name="Tettelin H."/>
            <person name="Glass J.I."/>
            <person name="Rusch D."/>
            <person name="Podicherti R."/>
            <person name="Tsui H.-C.T."/>
            <person name="Winkler M.E."/>
        </authorList>
    </citation>
    <scope>NUCLEOTIDE SEQUENCE</scope>
</reference>
<feature type="domain" description="Response regulatory" evidence="6">
    <location>
        <begin position="3"/>
        <end position="116"/>
    </location>
</feature>
<evidence type="ECO:0000259" key="7">
    <source>
        <dbReference type="PROSITE" id="PS51755"/>
    </source>
</evidence>
<dbReference type="PANTHER" id="PTHR48111:SF4">
    <property type="entry name" value="DNA-BINDING DUAL TRANSCRIPTIONAL REGULATOR OMPR"/>
    <property type="match status" value="1"/>
</dbReference>
<evidence type="ECO:0000256" key="3">
    <source>
        <dbReference type="ARBA" id="ARBA00023015"/>
    </source>
</evidence>
<protein>
    <recommendedName>
        <fullName evidence="9">Response regulatory domain-containing protein</fullName>
    </recommendedName>
</protein>
<gene>
    <name evidence="8" type="ORF">METZ01_LOCUS426874</name>
</gene>
<dbReference type="Gene3D" id="6.10.250.690">
    <property type="match status" value="1"/>
</dbReference>
<dbReference type="InterPro" id="IPR039420">
    <property type="entry name" value="WalR-like"/>
</dbReference>
<dbReference type="InterPro" id="IPR001867">
    <property type="entry name" value="OmpR/PhoB-type_DNA-bd"/>
</dbReference>
<dbReference type="InterPro" id="IPR016032">
    <property type="entry name" value="Sig_transdc_resp-reg_C-effctor"/>
</dbReference>
<evidence type="ECO:0000256" key="4">
    <source>
        <dbReference type="ARBA" id="ARBA00023125"/>
    </source>
</evidence>
<keyword evidence="2" id="KW-0902">Two-component regulatory system</keyword>
<dbReference type="GO" id="GO:0000976">
    <property type="term" value="F:transcription cis-regulatory region binding"/>
    <property type="evidence" value="ECO:0007669"/>
    <property type="project" value="TreeGrafter"/>
</dbReference>
<dbReference type="Gene3D" id="1.10.10.10">
    <property type="entry name" value="Winged helix-like DNA-binding domain superfamily/Winged helix DNA-binding domain"/>
    <property type="match status" value="1"/>
</dbReference>
<dbReference type="GO" id="GO:0006355">
    <property type="term" value="P:regulation of DNA-templated transcription"/>
    <property type="evidence" value="ECO:0007669"/>
    <property type="project" value="InterPro"/>
</dbReference>
<name>A0A382XT48_9ZZZZ</name>
<dbReference type="GO" id="GO:0032993">
    <property type="term" value="C:protein-DNA complex"/>
    <property type="evidence" value="ECO:0007669"/>
    <property type="project" value="TreeGrafter"/>
</dbReference>
<organism evidence="8">
    <name type="scientific">marine metagenome</name>
    <dbReference type="NCBI Taxonomy" id="408172"/>
    <lineage>
        <taxon>unclassified sequences</taxon>
        <taxon>metagenomes</taxon>
        <taxon>ecological metagenomes</taxon>
    </lineage>
</organism>
<dbReference type="SMART" id="SM00448">
    <property type="entry name" value="REC"/>
    <property type="match status" value="1"/>
</dbReference>
<keyword evidence="3" id="KW-0805">Transcription regulation</keyword>
<keyword evidence="1" id="KW-0597">Phosphoprotein</keyword>
<dbReference type="AlphaFoldDB" id="A0A382XT48"/>
<dbReference type="CDD" id="cd00383">
    <property type="entry name" value="trans_reg_C"/>
    <property type="match status" value="1"/>
</dbReference>
<dbReference type="SUPFAM" id="SSF46894">
    <property type="entry name" value="C-terminal effector domain of the bipartite response regulators"/>
    <property type="match status" value="1"/>
</dbReference>
<evidence type="ECO:0008006" key="9">
    <source>
        <dbReference type="Google" id="ProtNLM"/>
    </source>
</evidence>
<keyword evidence="5" id="KW-0804">Transcription</keyword>
<feature type="domain" description="OmpR/PhoB-type" evidence="7">
    <location>
        <begin position="126"/>
        <end position="176"/>
    </location>
</feature>
<dbReference type="GO" id="GO:0005829">
    <property type="term" value="C:cytosol"/>
    <property type="evidence" value="ECO:0007669"/>
    <property type="project" value="TreeGrafter"/>
</dbReference>
<dbReference type="PANTHER" id="PTHR48111">
    <property type="entry name" value="REGULATOR OF RPOS"/>
    <property type="match status" value="1"/>
</dbReference>
<evidence type="ECO:0000259" key="6">
    <source>
        <dbReference type="PROSITE" id="PS50110"/>
    </source>
</evidence>
<dbReference type="FunFam" id="3.40.50.2300:FF:000001">
    <property type="entry name" value="DNA-binding response regulator PhoB"/>
    <property type="match status" value="1"/>
</dbReference>
<evidence type="ECO:0000256" key="2">
    <source>
        <dbReference type="ARBA" id="ARBA00023012"/>
    </source>
</evidence>
<dbReference type="GO" id="GO:0000156">
    <property type="term" value="F:phosphorelay response regulator activity"/>
    <property type="evidence" value="ECO:0007669"/>
    <property type="project" value="TreeGrafter"/>
</dbReference>
<dbReference type="PROSITE" id="PS50110">
    <property type="entry name" value="RESPONSE_REGULATORY"/>
    <property type="match status" value="1"/>
</dbReference>
<dbReference type="PROSITE" id="PS51755">
    <property type="entry name" value="OMPR_PHOB"/>
    <property type="match status" value="1"/>
</dbReference>
<dbReference type="InterPro" id="IPR036388">
    <property type="entry name" value="WH-like_DNA-bd_sf"/>
</dbReference>
<evidence type="ECO:0000256" key="5">
    <source>
        <dbReference type="ARBA" id="ARBA00023163"/>
    </source>
</evidence>
<sequence length="176" mass="19914">MTKILLIDDDKKLGELLTTFFGRFDIELVAATHPDEGLRQLEAVRPDLVILDVMLPGQDGFDVCRTIRRHSNIPIIMLTARGEVTDRIVGLEIGADDYLPKPFEPRELVARIQNVLRRSADRRSSDVPLIFGNLTIDTHRRTAELAGKSLDLTTMEYQLLALFAENPGRTFTRDEI</sequence>
<feature type="non-terminal residue" evidence="8">
    <location>
        <position position="176"/>
    </location>
</feature>